<dbReference type="EMBL" id="CP006720">
    <property type="protein sequence ID" value="AHI58597.1"/>
    <property type="molecule type" value="Genomic_DNA"/>
</dbReference>
<accession>W0GMQ5</accession>
<proteinExistence type="predicted"/>
<sequence>MNLFVTANNTPKNGNNFETSSNNFLNLQGLHSSWMKIYGELTSLKKLFETYNENPNKIDLSQIDLEFYYTKSETDELISLEKNKREKNSEELKKIILNKQLKLYDDVPIKYSVKKQKLFSMVQWLT</sequence>
<protein>
    <submittedName>
        <fullName evidence="1">Uncharacterized protein</fullName>
    </submittedName>
</protein>
<dbReference type="PATRIC" id="fig|838561.3.peg.1240"/>
<reference evidence="1 2" key="1">
    <citation type="submission" date="2013-09" db="EMBL/GenBank/DDBJ databases">
        <title>Complete genome sequence of Spiroplasma mirum suckling mouse cataract agent.</title>
        <authorList>
            <person name="Landry C.A."/>
            <person name="Bastian F.O."/>
            <person name="Thune R.L."/>
        </authorList>
    </citation>
    <scope>NUCLEOTIDE SEQUENCE [LARGE SCALE GENOMIC DNA]</scope>
    <source>
        <strain evidence="1 2">SMCA</strain>
    </source>
</reference>
<dbReference type="AlphaFoldDB" id="W0GMQ5"/>
<dbReference type="Proteomes" id="UP000019260">
    <property type="component" value="Chromosome"/>
</dbReference>
<dbReference type="STRING" id="838561.P344_06470"/>
<evidence type="ECO:0000313" key="1">
    <source>
        <dbReference type="EMBL" id="AHI58597.1"/>
    </source>
</evidence>
<dbReference type="HOGENOM" id="CLU_1980178_0_0_14"/>
<keyword evidence="2" id="KW-1185">Reference proteome</keyword>
<gene>
    <name evidence="1" type="ORF">P344_06470</name>
</gene>
<organism evidence="1 2">
    <name type="scientific">Spiroplasma mirum ATCC 29335</name>
    <dbReference type="NCBI Taxonomy" id="838561"/>
    <lineage>
        <taxon>Bacteria</taxon>
        <taxon>Bacillati</taxon>
        <taxon>Mycoplasmatota</taxon>
        <taxon>Mollicutes</taxon>
        <taxon>Entomoplasmatales</taxon>
        <taxon>Spiroplasmataceae</taxon>
        <taxon>Spiroplasma</taxon>
    </lineage>
</organism>
<evidence type="ECO:0000313" key="2">
    <source>
        <dbReference type="Proteomes" id="UP000019260"/>
    </source>
</evidence>
<dbReference type="KEGG" id="smia:P344_06470"/>
<name>W0GMQ5_9MOLU</name>
<dbReference type="KEGG" id="smir:SMM_1086"/>